<evidence type="ECO:0008006" key="3">
    <source>
        <dbReference type="Google" id="ProtNLM"/>
    </source>
</evidence>
<dbReference type="Gene3D" id="2.10.70.10">
    <property type="entry name" value="Complement Module, domain 1"/>
    <property type="match status" value="1"/>
</dbReference>
<dbReference type="EMBL" id="PFOE01000028">
    <property type="protein sequence ID" value="PIZ68592.1"/>
    <property type="molecule type" value="Genomic_DNA"/>
</dbReference>
<name>A0A2M7UBL3_9BACT</name>
<dbReference type="Pfam" id="PF23334">
    <property type="entry name" value="VWC2L_2nd"/>
    <property type="match status" value="1"/>
</dbReference>
<evidence type="ECO:0000313" key="1">
    <source>
        <dbReference type="EMBL" id="PIZ68592.1"/>
    </source>
</evidence>
<dbReference type="AlphaFoldDB" id="A0A2M7UBL3"/>
<proteinExistence type="predicted"/>
<protein>
    <recommendedName>
        <fullName evidence="3">Pacifastin domain-containing protein</fullName>
    </recommendedName>
</protein>
<organism evidence="1 2">
    <name type="scientific">Candidatus Roizmanbacteria bacterium CG_4_10_14_0_2_um_filter_36_35</name>
    <dbReference type="NCBI Taxonomy" id="1974822"/>
    <lineage>
        <taxon>Bacteria</taxon>
        <taxon>Candidatus Roizmaniibacteriota</taxon>
    </lineage>
</organism>
<dbReference type="Proteomes" id="UP000230177">
    <property type="component" value="Unassembled WGS sequence"/>
</dbReference>
<gene>
    <name evidence="1" type="ORF">COY13_00835</name>
</gene>
<reference evidence="2" key="1">
    <citation type="submission" date="2017-09" db="EMBL/GenBank/DDBJ databases">
        <title>Depth-based differentiation of microbial function through sediment-hosted aquifers and enrichment of novel symbionts in the deep terrestrial subsurface.</title>
        <authorList>
            <person name="Probst A.J."/>
            <person name="Ladd B."/>
            <person name="Jarett J.K."/>
            <person name="Geller-Mcgrath D.E."/>
            <person name="Sieber C.M.K."/>
            <person name="Emerson J.B."/>
            <person name="Anantharaman K."/>
            <person name="Thomas B.C."/>
            <person name="Malmstrom R."/>
            <person name="Stieglmeier M."/>
            <person name="Klingl A."/>
            <person name="Woyke T."/>
            <person name="Ryan C.M."/>
            <person name="Banfield J.F."/>
        </authorList>
    </citation>
    <scope>NUCLEOTIDE SEQUENCE [LARGE SCALE GENOMIC DNA]</scope>
</reference>
<accession>A0A2M7UBL3</accession>
<comment type="caution">
    <text evidence="1">The sequence shown here is derived from an EMBL/GenBank/DDBJ whole genome shotgun (WGS) entry which is preliminary data.</text>
</comment>
<evidence type="ECO:0000313" key="2">
    <source>
        <dbReference type="Proteomes" id="UP000230177"/>
    </source>
</evidence>
<dbReference type="SUPFAM" id="SSF57603">
    <property type="entry name" value="FnI-like domain"/>
    <property type="match status" value="1"/>
</dbReference>
<sequence>MKINKILILVAFIIVLLLGVLLGFNIKSIQSGEEPININPFPKSCQYNGKTYKSGDSFPAEDGCNTCGCEDGEVMCTLMACDK</sequence>